<evidence type="ECO:0000256" key="9">
    <source>
        <dbReference type="ARBA" id="ARBA00023136"/>
    </source>
</evidence>
<feature type="transmembrane region" description="Helical" evidence="11">
    <location>
        <begin position="189"/>
        <end position="209"/>
    </location>
</feature>
<keyword evidence="9 11" id="KW-0472">Membrane</keyword>
<dbReference type="Proteomes" id="UP000801428">
    <property type="component" value="Unassembled WGS sequence"/>
</dbReference>
<evidence type="ECO:0000256" key="5">
    <source>
        <dbReference type="ARBA" id="ARBA00022737"/>
    </source>
</evidence>
<dbReference type="PANTHER" id="PTHR24223:SF443">
    <property type="entry name" value="MULTIDRUG-RESISTANCE LIKE PROTEIN 1, ISOFORM I"/>
    <property type="match status" value="1"/>
</dbReference>
<evidence type="ECO:0000256" key="6">
    <source>
        <dbReference type="ARBA" id="ARBA00022741"/>
    </source>
</evidence>
<dbReference type="CDD" id="cd03250">
    <property type="entry name" value="ABCC_MRP_domain1"/>
    <property type="match status" value="1"/>
</dbReference>
<sequence length="1542" mass="171261">MQGQQIPFLPPSSLELEHGAGVSYGYLQASQHNRQPLCGNSEGWGPLSPIRFDFTPCFLDVWVMVVAVWGIVGGAGALWYLYRNCTPQPVKKNWHFYAKLSVLGALIATTAVQAALQIEYFTGIWAGDFRFWTTAVTVVSLLVIFYIQYIEHWRSRNANGVVLVYWLFFLISNGVKLRSLVSQKLYKEHVAYFAVFTASVGLAAIEFVLEWLVQKRLSDYDALGDDDECPYEYADIFSVLTFGWMTPLMKRGYNHFLTQDDLWNLRKRDSTKHTAEQFEESWAYEVEHKKAPSLWMALFRSFGGPYFRGALIKTISDCLNFIQPQLLRLLITFVKSYETDHPEPVARGAAIALSMFAVSVSQTAALHQYFQRSFETGMRIKSCLTAAIYSKSTRLSNEGRATKSTGDIVNYMAVDTQRLQDLAQYGQQLWSAPFQIVLCMLSLYQLLGPACFAGVAVMIIMIPINGVIARLMKTLQKEQMKNKDARTKLISEILNNMKSIKLYAWTTAFASRLNHIRNDQELKTLRKIGATQAFSTFTWSTTPFLVSCSTFGVFVWYQDQPLTTDIVFPALTLFNLLTFPLAILPMVITAIVEASVAVSRLTSYLTADELQADAVRREPAVEENGEESVRIRDASFTWNKDAERPALEQINFTAHKGELACVVGRVGAGKSSLLQAVLGDLWKINGEVVLHGKSAYVPQQAWVMNASVRENIVFGHRWDPQFYDKTVAACALRDDFAQLPDGDQTEVGERGISLSGGQKARLTLARAVYARADVYLLDDCLSAVDQHVGRHLINNVLGPNGLLAGKTRILATNSIPVLVEADMILLLREGKILERGSYTQLMAMKGEIASLIKTSQNEDQSEDSAPSDGAMSDEESTVYGGSPASEDDQAREEAEAAQEGASHLAPLRSGNGTARKHSFATLRRASTASFRGPRGKTSDEENGLKSKQSKEFSEQGKVKWSVYGEYAKTSNLVAVAVYLALLAGAQTASVGANFWLKHWSEMNQRYGGNPQVGKNIGIYFAFGVGSAALVVVQTLILWIFCSIEASRKLHERMAFAIFRSPMSFFETTPAGRILNRFSSDIYKVDEVLARTFNMLFVNSARAVFTLVVISVGTPIFVTVILPLGALYLYIQRYYLRTSRELKRLDSVSRSPIYAHFQESLSGMSTIRAYSQQKRFELENEWRVDANLRAYYPSISANRWLAVRLEFLGSVIILAAAGFAIISVASHSGLKAGTVGLSMSYALQITQSLNWIVRQTVEVETNIVSVERVLEYAALPSEAPEVLSKSRPPISWPSQGAVTFNNYSTRYRPGLDLVLKNINLQIKPNEKIGVVGRTGAGKSSLTLALFRIIEPTEGHVSIDNLNTSTIGLLDLRRRLAIIPQDAALFEGTVRDNLDPGHVHDDTELWSALEHARLKDHVASMQGKLDAQVHEGGSNLSAGQRQLVSLARALLAPSNILVLDEATAAVDVETDAMLQTTLRSSMFKNKTIITIAHRINTILDSDRIIVLDRGTVAEFDTPAELVKRKGLFYDLVKEANLLNSIEGN</sequence>
<evidence type="ECO:0000313" key="14">
    <source>
        <dbReference type="EMBL" id="KAF2996800.1"/>
    </source>
</evidence>
<keyword evidence="7" id="KW-0067">ATP-binding</keyword>
<protein>
    <recommendedName>
        <fullName evidence="16">Multidrug resistance-associated protein 1</fullName>
    </recommendedName>
</protein>
<dbReference type="FunFam" id="3.40.50.300:FF:000565">
    <property type="entry name" value="ABC bile acid transporter"/>
    <property type="match status" value="1"/>
</dbReference>
<feature type="transmembrane region" description="Helical" evidence="11">
    <location>
        <begin position="94"/>
        <end position="117"/>
    </location>
</feature>
<dbReference type="Pfam" id="PF00664">
    <property type="entry name" value="ABC_membrane"/>
    <property type="match status" value="2"/>
</dbReference>
<evidence type="ECO:0000313" key="15">
    <source>
        <dbReference type="Proteomes" id="UP000801428"/>
    </source>
</evidence>
<dbReference type="FunFam" id="3.40.50.300:FF:004222">
    <property type="entry name" value="Os02g0288700 protein"/>
    <property type="match status" value="1"/>
</dbReference>
<evidence type="ECO:0000256" key="4">
    <source>
        <dbReference type="ARBA" id="ARBA00022692"/>
    </source>
</evidence>
<keyword evidence="6" id="KW-0547">Nucleotide-binding</keyword>
<gene>
    <name evidence="14" type="ORF">E8E13_000887</name>
</gene>
<dbReference type="SUPFAM" id="SSF90123">
    <property type="entry name" value="ABC transporter transmembrane region"/>
    <property type="match status" value="2"/>
</dbReference>
<dbReference type="FunFam" id="1.20.1560.10:FF:000001">
    <property type="entry name" value="ATP-binding cassette subfamily C member 1"/>
    <property type="match status" value="1"/>
</dbReference>
<dbReference type="Gene3D" id="3.40.50.300">
    <property type="entry name" value="P-loop containing nucleotide triphosphate hydrolases"/>
    <property type="match status" value="2"/>
</dbReference>
<dbReference type="InterPro" id="IPR027417">
    <property type="entry name" value="P-loop_NTPase"/>
</dbReference>
<reference evidence="14" key="1">
    <citation type="submission" date="2019-04" db="EMBL/GenBank/DDBJ databases">
        <title>Sequencing of skin fungus with MAO and IRED activity.</title>
        <authorList>
            <person name="Marsaioli A.J."/>
            <person name="Bonatto J.M.C."/>
            <person name="Reis Junior O."/>
        </authorList>
    </citation>
    <scope>NUCLEOTIDE SEQUENCE</scope>
    <source>
        <strain evidence="14">30M1</strain>
    </source>
</reference>
<keyword evidence="15" id="KW-1185">Reference proteome</keyword>
<dbReference type="InterPro" id="IPR050173">
    <property type="entry name" value="ABC_transporter_C-like"/>
</dbReference>
<feature type="domain" description="ABC transmembrane type-1" evidence="13">
    <location>
        <begin position="309"/>
        <end position="593"/>
    </location>
</feature>
<dbReference type="InterPro" id="IPR011527">
    <property type="entry name" value="ABC1_TM_dom"/>
</dbReference>
<feature type="transmembrane region" description="Helical" evidence="11">
    <location>
        <begin position="533"/>
        <end position="557"/>
    </location>
</feature>
<accession>A0A9P4T6L6</accession>
<dbReference type="GO" id="GO:0016887">
    <property type="term" value="F:ATP hydrolysis activity"/>
    <property type="evidence" value="ECO:0007669"/>
    <property type="project" value="InterPro"/>
</dbReference>
<dbReference type="PROSITE" id="PS50893">
    <property type="entry name" value="ABC_TRANSPORTER_2"/>
    <property type="match status" value="2"/>
</dbReference>
<dbReference type="Pfam" id="PF00005">
    <property type="entry name" value="ABC_tran"/>
    <property type="match status" value="2"/>
</dbReference>
<feature type="domain" description="ABC transporter" evidence="12">
    <location>
        <begin position="629"/>
        <end position="854"/>
    </location>
</feature>
<keyword evidence="3" id="KW-0926">Vacuole</keyword>
<dbReference type="FunFam" id="1.20.1560.10:FF:000020">
    <property type="entry name" value="ABC metal ion transporter"/>
    <property type="match status" value="1"/>
</dbReference>
<evidence type="ECO:0000256" key="2">
    <source>
        <dbReference type="ARBA" id="ARBA00022448"/>
    </source>
</evidence>
<dbReference type="GO" id="GO:0140359">
    <property type="term" value="F:ABC-type transporter activity"/>
    <property type="evidence" value="ECO:0007669"/>
    <property type="project" value="InterPro"/>
</dbReference>
<keyword evidence="4 11" id="KW-0812">Transmembrane</keyword>
<feature type="transmembrane region" description="Helical" evidence="11">
    <location>
        <begin position="972"/>
        <end position="996"/>
    </location>
</feature>
<dbReference type="InterPro" id="IPR017871">
    <property type="entry name" value="ABC_transporter-like_CS"/>
</dbReference>
<dbReference type="PROSITE" id="PS00211">
    <property type="entry name" value="ABC_TRANSPORTER_1"/>
    <property type="match status" value="2"/>
</dbReference>
<name>A0A9P4T6L6_CURKU</name>
<keyword evidence="8 11" id="KW-1133">Transmembrane helix</keyword>
<feature type="transmembrane region" description="Helical" evidence="11">
    <location>
        <begin position="453"/>
        <end position="472"/>
    </location>
</feature>
<feature type="domain" description="ABC transporter" evidence="12">
    <location>
        <begin position="1297"/>
        <end position="1532"/>
    </location>
</feature>
<dbReference type="InterPro" id="IPR036640">
    <property type="entry name" value="ABC1_TM_sf"/>
</dbReference>
<evidence type="ECO:0008006" key="16">
    <source>
        <dbReference type="Google" id="ProtNLM"/>
    </source>
</evidence>
<feature type="transmembrane region" description="Helical" evidence="11">
    <location>
        <begin position="577"/>
        <end position="598"/>
    </location>
</feature>
<feature type="transmembrane region" description="Helical" evidence="11">
    <location>
        <begin position="1103"/>
        <end position="1130"/>
    </location>
</feature>
<feature type="transmembrane region" description="Helical" evidence="11">
    <location>
        <begin position="61"/>
        <end position="82"/>
    </location>
</feature>
<dbReference type="InterPro" id="IPR003439">
    <property type="entry name" value="ABC_transporter-like_ATP-bd"/>
</dbReference>
<dbReference type="SMART" id="SM00382">
    <property type="entry name" value="AAA"/>
    <property type="match status" value="2"/>
</dbReference>
<feature type="transmembrane region" description="Helical" evidence="11">
    <location>
        <begin position="1016"/>
        <end position="1043"/>
    </location>
</feature>
<evidence type="ECO:0000256" key="10">
    <source>
        <dbReference type="SAM" id="MobiDB-lite"/>
    </source>
</evidence>
<dbReference type="PROSITE" id="PS50929">
    <property type="entry name" value="ABC_TM1F"/>
    <property type="match status" value="2"/>
</dbReference>
<keyword evidence="2" id="KW-0813">Transport</keyword>
<comment type="caution">
    <text evidence="14">The sequence shown here is derived from an EMBL/GenBank/DDBJ whole genome shotgun (WGS) entry which is preliminary data.</text>
</comment>
<dbReference type="SUPFAM" id="SSF52540">
    <property type="entry name" value="P-loop containing nucleoside triphosphate hydrolases"/>
    <property type="match status" value="2"/>
</dbReference>
<dbReference type="EMBL" id="SWKU01000025">
    <property type="protein sequence ID" value="KAF2996800.1"/>
    <property type="molecule type" value="Genomic_DNA"/>
</dbReference>
<keyword evidence="5" id="KW-0677">Repeat</keyword>
<feature type="transmembrane region" description="Helical" evidence="11">
    <location>
        <begin position="159"/>
        <end position="177"/>
    </location>
</feature>
<organism evidence="14 15">
    <name type="scientific">Curvularia kusanoi</name>
    <name type="common">Cochliobolus kusanoi</name>
    <dbReference type="NCBI Taxonomy" id="90978"/>
    <lineage>
        <taxon>Eukaryota</taxon>
        <taxon>Fungi</taxon>
        <taxon>Dikarya</taxon>
        <taxon>Ascomycota</taxon>
        <taxon>Pezizomycotina</taxon>
        <taxon>Dothideomycetes</taxon>
        <taxon>Pleosporomycetidae</taxon>
        <taxon>Pleosporales</taxon>
        <taxon>Pleosporineae</taxon>
        <taxon>Pleosporaceae</taxon>
        <taxon>Curvularia</taxon>
    </lineage>
</organism>
<comment type="subcellular location">
    <subcellularLocation>
        <location evidence="1">Vacuole membrane</location>
        <topology evidence="1">Multi-pass membrane protein</topology>
    </subcellularLocation>
</comment>
<evidence type="ECO:0000256" key="1">
    <source>
        <dbReference type="ARBA" id="ARBA00004128"/>
    </source>
</evidence>
<dbReference type="GO" id="GO:0005524">
    <property type="term" value="F:ATP binding"/>
    <property type="evidence" value="ECO:0007669"/>
    <property type="project" value="UniProtKB-KW"/>
</dbReference>
<evidence type="ECO:0000256" key="8">
    <source>
        <dbReference type="ARBA" id="ARBA00022989"/>
    </source>
</evidence>
<dbReference type="Pfam" id="PF24357">
    <property type="entry name" value="TMD0_ABC"/>
    <property type="match status" value="1"/>
</dbReference>
<feature type="compositionally biased region" description="Basic and acidic residues" evidence="10">
    <location>
        <begin position="936"/>
        <end position="950"/>
    </location>
</feature>
<feature type="transmembrane region" description="Helical" evidence="11">
    <location>
        <begin position="1206"/>
        <end position="1229"/>
    </location>
</feature>
<dbReference type="CDD" id="cd18603">
    <property type="entry name" value="ABC_6TM_MRP1_2_3_6_D2_like"/>
    <property type="match status" value="1"/>
</dbReference>
<evidence type="ECO:0000256" key="7">
    <source>
        <dbReference type="ARBA" id="ARBA00022840"/>
    </source>
</evidence>
<dbReference type="GO" id="GO:0000329">
    <property type="term" value="C:fungal-type vacuole membrane"/>
    <property type="evidence" value="ECO:0007669"/>
    <property type="project" value="UniProtKB-ARBA"/>
</dbReference>
<feature type="domain" description="ABC transmembrane type-1" evidence="13">
    <location>
        <begin position="976"/>
        <end position="1260"/>
    </location>
</feature>
<dbReference type="InterPro" id="IPR003593">
    <property type="entry name" value="AAA+_ATPase"/>
</dbReference>
<evidence type="ECO:0000256" key="11">
    <source>
        <dbReference type="SAM" id="Phobius"/>
    </source>
</evidence>
<dbReference type="PANTHER" id="PTHR24223">
    <property type="entry name" value="ATP-BINDING CASSETTE SUB-FAMILY C"/>
    <property type="match status" value="1"/>
</dbReference>
<dbReference type="InterPro" id="IPR056227">
    <property type="entry name" value="TMD0_ABC"/>
</dbReference>
<dbReference type="OrthoDB" id="6500128at2759"/>
<evidence type="ECO:0000256" key="3">
    <source>
        <dbReference type="ARBA" id="ARBA00022554"/>
    </source>
</evidence>
<evidence type="ECO:0000259" key="12">
    <source>
        <dbReference type="PROSITE" id="PS50893"/>
    </source>
</evidence>
<dbReference type="CDD" id="cd03244">
    <property type="entry name" value="ABCC_MRP_domain2"/>
    <property type="match status" value="1"/>
</dbReference>
<feature type="region of interest" description="Disordered" evidence="10">
    <location>
        <begin position="854"/>
        <end position="950"/>
    </location>
</feature>
<proteinExistence type="predicted"/>
<dbReference type="CDD" id="cd18595">
    <property type="entry name" value="ABC_6TM_MRP1_2_3_6_D1_like"/>
    <property type="match status" value="1"/>
</dbReference>
<evidence type="ECO:0000259" key="13">
    <source>
        <dbReference type="PROSITE" id="PS50929"/>
    </source>
</evidence>
<feature type="transmembrane region" description="Helical" evidence="11">
    <location>
        <begin position="129"/>
        <end position="147"/>
    </location>
</feature>
<dbReference type="Gene3D" id="1.20.1560.10">
    <property type="entry name" value="ABC transporter type 1, transmembrane domain"/>
    <property type="match status" value="2"/>
</dbReference>